<comment type="similarity">
    <text evidence="2 8">Belongs to the Fmt family.</text>
</comment>
<evidence type="ECO:0000256" key="2">
    <source>
        <dbReference type="ARBA" id="ARBA00010699"/>
    </source>
</evidence>
<keyword evidence="6 8" id="KW-0648">Protein biosynthesis</keyword>
<dbReference type="Gene3D" id="3.10.25.10">
    <property type="entry name" value="Formyl transferase, C-terminal domain"/>
    <property type="match status" value="1"/>
</dbReference>
<dbReference type="EC" id="2.1.2.9" evidence="3 8"/>
<evidence type="ECO:0000256" key="4">
    <source>
        <dbReference type="ARBA" id="ARBA00016014"/>
    </source>
</evidence>
<comment type="caution">
    <text evidence="11">The sequence shown here is derived from an EMBL/GenBank/DDBJ whole genome shotgun (WGS) entry which is preliminary data.</text>
</comment>
<evidence type="ECO:0000313" key="12">
    <source>
        <dbReference type="Proteomes" id="UP000011717"/>
    </source>
</evidence>
<dbReference type="PROSITE" id="PS00373">
    <property type="entry name" value="GART"/>
    <property type="match status" value="1"/>
</dbReference>
<evidence type="ECO:0000256" key="8">
    <source>
        <dbReference type="HAMAP-Rule" id="MF_00182"/>
    </source>
</evidence>
<dbReference type="InterPro" id="IPR002376">
    <property type="entry name" value="Formyl_transf_N"/>
</dbReference>
<dbReference type="InterPro" id="IPR011034">
    <property type="entry name" value="Formyl_transferase-like_C_sf"/>
</dbReference>
<reference evidence="11 12" key="1">
    <citation type="journal article" date="2013" name="Genome Announc.">
        <title>Draft Genome Sequence of Strain JLT2015T, Belonging to the Family Sphingomonadaceae of the Alphaproteobacteria.</title>
        <authorList>
            <person name="Tang K."/>
            <person name="Liu K."/>
            <person name="Li S."/>
            <person name="Jiao N."/>
        </authorList>
    </citation>
    <scope>NUCLEOTIDE SEQUENCE [LARGE SCALE GENOMIC DNA]</scope>
    <source>
        <strain evidence="11 12">JLT2015</strain>
    </source>
</reference>
<gene>
    <name evidence="8" type="primary">fmt</name>
    <name evidence="11" type="ORF">C725_2067</name>
</gene>
<evidence type="ECO:0000256" key="5">
    <source>
        <dbReference type="ARBA" id="ARBA00022679"/>
    </source>
</evidence>
<evidence type="ECO:0000259" key="10">
    <source>
        <dbReference type="Pfam" id="PF02911"/>
    </source>
</evidence>
<keyword evidence="12" id="KW-1185">Reference proteome</keyword>
<dbReference type="SUPFAM" id="SSF50486">
    <property type="entry name" value="FMT C-terminal domain-like"/>
    <property type="match status" value="1"/>
</dbReference>
<evidence type="ECO:0000256" key="3">
    <source>
        <dbReference type="ARBA" id="ARBA00012261"/>
    </source>
</evidence>
<dbReference type="PATRIC" id="fig|1234595.3.peg.2068"/>
<dbReference type="SUPFAM" id="SSF53328">
    <property type="entry name" value="Formyltransferase"/>
    <property type="match status" value="1"/>
</dbReference>
<dbReference type="InterPro" id="IPR037022">
    <property type="entry name" value="Formyl_trans_C_sf"/>
</dbReference>
<evidence type="ECO:0000259" key="9">
    <source>
        <dbReference type="Pfam" id="PF00551"/>
    </source>
</evidence>
<dbReference type="CDD" id="cd08704">
    <property type="entry name" value="Met_tRNA_FMT_C"/>
    <property type="match status" value="1"/>
</dbReference>
<dbReference type="PANTHER" id="PTHR11138:SF5">
    <property type="entry name" value="METHIONYL-TRNA FORMYLTRANSFERASE, MITOCHONDRIAL"/>
    <property type="match status" value="1"/>
</dbReference>
<dbReference type="InterPro" id="IPR005793">
    <property type="entry name" value="Formyl_trans_C"/>
</dbReference>
<dbReference type="InterPro" id="IPR041711">
    <property type="entry name" value="Met-tRNA-FMT_N"/>
</dbReference>
<dbReference type="Pfam" id="PF00551">
    <property type="entry name" value="Formyl_trans_N"/>
    <property type="match status" value="1"/>
</dbReference>
<dbReference type="GO" id="GO:0005829">
    <property type="term" value="C:cytosol"/>
    <property type="evidence" value="ECO:0007669"/>
    <property type="project" value="TreeGrafter"/>
</dbReference>
<dbReference type="Gene3D" id="3.40.50.170">
    <property type="entry name" value="Formyl transferase, N-terminal domain"/>
    <property type="match status" value="1"/>
</dbReference>
<evidence type="ECO:0000256" key="1">
    <source>
        <dbReference type="ARBA" id="ARBA00002606"/>
    </source>
</evidence>
<dbReference type="InterPro" id="IPR036477">
    <property type="entry name" value="Formyl_transf_N_sf"/>
</dbReference>
<dbReference type="HAMAP" id="MF_00182">
    <property type="entry name" value="Formyl_trans"/>
    <property type="match status" value="1"/>
</dbReference>
<evidence type="ECO:0000256" key="7">
    <source>
        <dbReference type="ARBA" id="ARBA00048558"/>
    </source>
</evidence>
<accession>M2SBC0</accession>
<dbReference type="InterPro" id="IPR044135">
    <property type="entry name" value="Met-tRNA-FMT_C"/>
</dbReference>
<dbReference type="RefSeq" id="WP_008602568.1">
    <property type="nucleotide sequence ID" value="NZ_AMRV01000006.1"/>
</dbReference>
<dbReference type="NCBIfam" id="TIGR00460">
    <property type="entry name" value="fmt"/>
    <property type="match status" value="1"/>
</dbReference>
<dbReference type="InterPro" id="IPR005794">
    <property type="entry name" value="Fmt"/>
</dbReference>
<dbReference type="Proteomes" id="UP000011717">
    <property type="component" value="Unassembled WGS sequence"/>
</dbReference>
<dbReference type="EMBL" id="AMRV01000006">
    <property type="protein sequence ID" value="EMD82680.1"/>
    <property type="molecule type" value="Genomic_DNA"/>
</dbReference>
<comment type="function">
    <text evidence="1 8">Attaches a formyl group to the free amino group of methionyl-tRNA(fMet). The formyl group appears to play a dual role in the initiator identity of N-formylmethionyl-tRNA by promoting its recognition by IF2 and preventing the misappropriation of this tRNA by the elongation apparatus.</text>
</comment>
<sequence length="304" mass="31996">MRIIYMGTPPFAVPALRALAAAGHEIVAAYTQPPRAAKRGKSLQKSAVHEAAETLGIPVRHPESLRTAETQAAFEELNADIAVVAAYGLILPPAILSAPRRGCINIHASLLPRWRGAAPIQRAILAGDTVTGVTLMQMEAGLDTGPMLLTRQVEMADKTAGMLTGELAQVGAELAVQALSGAMPTAEIQPEEGVTYARKIEKAEAALDFTRPATQLERAVRAFNPAPGAFFSAAGDRIKVLEAEAADGNGDPGTVLDDGKAIACGEGVLRLRLVQRPGKRPMGMRDFLNGFALPDRIAPCPATD</sequence>
<feature type="binding site" evidence="8">
    <location>
        <begin position="109"/>
        <end position="112"/>
    </location>
    <ligand>
        <name>(6S)-5,6,7,8-tetrahydrofolate</name>
        <dbReference type="ChEBI" id="CHEBI:57453"/>
    </ligand>
</feature>
<dbReference type="InterPro" id="IPR001555">
    <property type="entry name" value="GART_AS"/>
</dbReference>
<dbReference type="CDD" id="cd08646">
    <property type="entry name" value="FMT_core_Met-tRNA-FMT_N"/>
    <property type="match status" value="1"/>
</dbReference>
<evidence type="ECO:0000313" key="11">
    <source>
        <dbReference type="EMBL" id="EMD82680.1"/>
    </source>
</evidence>
<proteinExistence type="inferred from homology"/>
<feature type="domain" description="Formyl transferase C-terminal" evidence="10">
    <location>
        <begin position="199"/>
        <end position="291"/>
    </location>
</feature>
<evidence type="ECO:0000256" key="6">
    <source>
        <dbReference type="ARBA" id="ARBA00022917"/>
    </source>
</evidence>
<dbReference type="PANTHER" id="PTHR11138">
    <property type="entry name" value="METHIONYL-TRNA FORMYLTRANSFERASE"/>
    <property type="match status" value="1"/>
</dbReference>
<organism evidence="11 12">
    <name type="scientific">Pacificimonas flava</name>
    <dbReference type="NCBI Taxonomy" id="1234595"/>
    <lineage>
        <taxon>Bacteria</taxon>
        <taxon>Pseudomonadati</taxon>
        <taxon>Pseudomonadota</taxon>
        <taxon>Alphaproteobacteria</taxon>
        <taxon>Sphingomonadales</taxon>
        <taxon>Sphingosinicellaceae</taxon>
        <taxon>Pacificimonas</taxon>
    </lineage>
</organism>
<dbReference type="Pfam" id="PF02911">
    <property type="entry name" value="Formyl_trans_C"/>
    <property type="match status" value="1"/>
</dbReference>
<feature type="domain" description="Formyl transferase N-terminal" evidence="9">
    <location>
        <begin position="1"/>
        <end position="179"/>
    </location>
</feature>
<name>M2SBC0_9SPHN</name>
<dbReference type="GO" id="GO:0004479">
    <property type="term" value="F:methionyl-tRNA formyltransferase activity"/>
    <property type="evidence" value="ECO:0007669"/>
    <property type="project" value="UniProtKB-UniRule"/>
</dbReference>
<comment type="catalytic activity">
    <reaction evidence="7 8">
        <text>L-methionyl-tRNA(fMet) + (6R)-10-formyltetrahydrofolate = N-formyl-L-methionyl-tRNA(fMet) + (6S)-5,6,7,8-tetrahydrofolate + H(+)</text>
        <dbReference type="Rhea" id="RHEA:24380"/>
        <dbReference type="Rhea" id="RHEA-COMP:9952"/>
        <dbReference type="Rhea" id="RHEA-COMP:9953"/>
        <dbReference type="ChEBI" id="CHEBI:15378"/>
        <dbReference type="ChEBI" id="CHEBI:57453"/>
        <dbReference type="ChEBI" id="CHEBI:78530"/>
        <dbReference type="ChEBI" id="CHEBI:78844"/>
        <dbReference type="ChEBI" id="CHEBI:195366"/>
        <dbReference type="EC" id="2.1.2.9"/>
    </reaction>
</comment>
<keyword evidence="5 8" id="KW-0808">Transferase</keyword>
<dbReference type="AlphaFoldDB" id="M2SBC0"/>
<protein>
    <recommendedName>
        <fullName evidence="4 8">Methionyl-tRNA formyltransferase</fullName>
        <ecNumber evidence="3 8">2.1.2.9</ecNumber>
    </recommendedName>
</protein>
<dbReference type="OrthoDB" id="9802815at2"/>